<gene>
    <name evidence="2" type="ORF">CPUR_03015</name>
</gene>
<dbReference type="VEuPathDB" id="FungiDB:CPUR_03015"/>
<sequence>MAAISSYMVDTSGGNFRVAFISAAYKSRPAEDRKVQGGFWTYEWCEIMWKRFPEVLDGESRRDSWDSRRNYSRESRHEEVEDVPNIPRVGGLSDMYRMVMQLLQQQSITQQQQNATQAALLQLINRGQPTLPSTSDDYQGAAQVQGGPQLRPSDIDFSDPDVADEKGQGVVAEGKSFTTIYKCVLAFTQRLEIWRKVTRRRLSKTSGLLASKARPFFGTVVT</sequence>
<feature type="region of interest" description="Disordered" evidence="1">
    <location>
        <begin position="61"/>
        <end position="80"/>
    </location>
</feature>
<dbReference type="EMBL" id="CAGA01000013">
    <property type="protein sequence ID" value="CCE29322.1"/>
    <property type="molecule type" value="Genomic_DNA"/>
</dbReference>
<keyword evidence="3" id="KW-1185">Reference proteome</keyword>
<accession>M1VVD3</accession>
<protein>
    <submittedName>
        <fullName evidence="2">Uncharacterized protein</fullName>
    </submittedName>
</protein>
<dbReference type="Proteomes" id="UP000016801">
    <property type="component" value="Unassembled WGS sequence"/>
</dbReference>
<feature type="region of interest" description="Disordered" evidence="1">
    <location>
        <begin position="131"/>
        <end position="161"/>
    </location>
</feature>
<reference evidence="2 3" key="1">
    <citation type="journal article" date="2013" name="PLoS Genet.">
        <title>Plant-symbiotic fungi as chemical engineers: Multi-genome analysis of the Clavicipitaceae reveals dynamics of alkaloid loci.</title>
        <authorList>
            <person name="Schardl C.L."/>
            <person name="Young C.A."/>
            <person name="Hesse U."/>
            <person name="Amyotte S.G."/>
            <person name="Andreeva K."/>
            <person name="Calie P.J."/>
            <person name="Fleetwood D.J."/>
            <person name="Haws D.C."/>
            <person name="Moore N."/>
            <person name="Oeser B."/>
            <person name="Panaccione D.G."/>
            <person name="Schweri K.K."/>
            <person name="Voisey C.R."/>
            <person name="Farman M.L."/>
            <person name="Jaromczyk J.W."/>
            <person name="Roe B.A."/>
            <person name="O'Sullivan D.M."/>
            <person name="Scott B."/>
            <person name="Tudzynski P."/>
            <person name="An Z."/>
            <person name="Arnaoudova E.G."/>
            <person name="Bullock C.T."/>
            <person name="Charlton N.D."/>
            <person name="Chen L."/>
            <person name="Cox M."/>
            <person name="Dinkins R.D."/>
            <person name="Florea S."/>
            <person name="Glenn A.E."/>
            <person name="Gordon A."/>
            <person name="Gueldener U."/>
            <person name="Harris D.R."/>
            <person name="Hollin W."/>
            <person name="Jaromczyk J."/>
            <person name="Johnson R.D."/>
            <person name="Khan A.K."/>
            <person name="Leistner E."/>
            <person name="Leuchtmann A."/>
            <person name="Li C."/>
            <person name="Liu J."/>
            <person name="Liu J."/>
            <person name="Liu M."/>
            <person name="Mace W."/>
            <person name="Machado C."/>
            <person name="Nagabhyru P."/>
            <person name="Pan J."/>
            <person name="Schmid J."/>
            <person name="Sugawara K."/>
            <person name="Steiner U."/>
            <person name="Takach J.E."/>
            <person name="Tanaka E."/>
            <person name="Webb J.S."/>
            <person name="Wilson E.V."/>
            <person name="Wiseman J.L."/>
            <person name="Yoshida R."/>
            <person name="Zeng Z."/>
        </authorList>
    </citation>
    <scope>NUCLEOTIDE SEQUENCE [LARGE SCALE GENOMIC DNA]</scope>
    <source>
        <strain evidence="2 3">20.1</strain>
    </source>
</reference>
<feature type="compositionally biased region" description="Basic and acidic residues" evidence="1">
    <location>
        <begin position="61"/>
        <end position="79"/>
    </location>
</feature>
<dbReference type="HOGENOM" id="CLU_1245230_0_0_1"/>
<evidence type="ECO:0000313" key="2">
    <source>
        <dbReference type="EMBL" id="CCE29322.1"/>
    </source>
</evidence>
<organism evidence="2 3">
    <name type="scientific">Claviceps purpurea (strain 20.1)</name>
    <name type="common">Ergot fungus</name>
    <name type="synonym">Sphacelia segetum</name>
    <dbReference type="NCBI Taxonomy" id="1111077"/>
    <lineage>
        <taxon>Eukaryota</taxon>
        <taxon>Fungi</taxon>
        <taxon>Dikarya</taxon>
        <taxon>Ascomycota</taxon>
        <taxon>Pezizomycotina</taxon>
        <taxon>Sordariomycetes</taxon>
        <taxon>Hypocreomycetidae</taxon>
        <taxon>Hypocreales</taxon>
        <taxon>Clavicipitaceae</taxon>
        <taxon>Claviceps</taxon>
    </lineage>
</organism>
<dbReference type="OrthoDB" id="10605204at2759"/>
<proteinExistence type="predicted"/>
<evidence type="ECO:0000256" key="1">
    <source>
        <dbReference type="SAM" id="MobiDB-lite"/>
    </source>
</evidence>
<comment type="caution">
    <text evidence="2">The sequence shown here is derived from an EMBL/GenBank/DDBJ whole genome shotgun (WGS) entry which is preliminary data.</text>
</comment>
<dbReference type="AlphaFoldDB" id="M1VVD3"/>
<name>M1VVD3_CLAP2</name>
<evidence type="ECO:0000313" key="3">
    <source>
        <dbReference type="Proteomes" id="UP000016801"/>
    </source>
</evidence>